<dbReference type="PANTHER" id="PTHR22838">
    <property type="entry name" value="WD REPEAT PROTEIN 26-RELATED"/>
    <property type="match status" value="1"/>
</dbReference>
<evidence type="ECO:0000313" key="5">
    <source>
        <dbReference type="EMBL" id="CAF5191416.1"/>
    </source>
</evidence>
<dbReference type="Gene3D" id="2.130.10.10">
    <property type="entry name" value="YVTN repeat-like/Quinoprotein amine dehydrogenase"/>
    <property type="match status" value="1"/>
</dbReference>
<dbReference type="InterPro" id="IPR015943">
    <property type="entry name" value="WD40/YVTN_repeat-like_dom_sf"/>
</dbReference>
<dbReference type="PROSITE" id="PS50082">
    <property type="entry name" value="WD_REPEATS_2"/>
    <property type="match status" value="1"/>
</dbReference>
<dbReference type="InterPro" id="IPR001680">
    <property type="entry name" value="WD40_rpt"/>
</dbReference>
<dbReference type="Proteomes" id="UP000681967">
    <property type="component" value="Unassembled WGS sequence"/>
</dbReference>
<reference evidence="5" key="1">
    <citation type="submission" date="2021-02" db="EMBL/GenBank/DDBJ databases">
        <authorList>
            <person name="Nowell W R."/>
        </authorList>
    </citation>
    <scope>NUCLEOTIDE SEQUENCE</scope>
</reference>
<dbReference type="InterPro" id="IPR036322">
    <property type="entry name" value="WD40_repeat_dom_sf"/>
</dbReference>
<dbReference type="AlphaFoldDB" id="A0A8S3HYJ0"/>
<feature type="repeat" description="WD" evidence="3">
    <location>
        <begin position="57"/>
        <end position="82"/>
    </location>
</feature>
<gene>
    <name evidence="4" type="ORF">BYL167_LOCUS64268</name>
    <name evidence="5" type="ORF">GIL414_LOCUS73097</name>
</gene>
<name>A0A8S3HYJ0_9BILA</name>
<dbReference type="PANTHER" id="PTHR22838:SF0">
    <property type="entry name" value="WD REPEAT-CONTAINING PROTEIN 26"/>
    <property type="match status" value="1"/>
</dbReference>
<comment type="caution">
    <text evidence="5">The sequence shown here is derived from an EMBL/GenBank/DDBJ whole genome shotgun (WGS) entry which is preliminary data.</text>
</comment>
<evidence type="ECO:0000313" key="6">
    <source>
        <dbReference type="Proteomes" id="UP000681720"/>
    </source>
</evidence>
<protein>
    <submittedName>
        <fullName evidence="5">Uncharacterized protein</fullName>
    </submittedName>
</protein>
<dbReference type="InterPro" id="IPR051350">
    <property type="entry name" value="WD_repeat-ST_regulator"/>
</dbReference>
<keyword evidence="2" id="KW-0677">Repeat</keyword>
<keyword evidence="1 3" id="KW-0853">WD repeat</keyword>
<accession>A0A8S3HYJ0</accession>
<dbReference type="PROSITE" id="PS50294">
    <property type="entry name" value="WD_REPEATS_REGION"/>
    <property type="match status" value="1"/>
</dbReference>
<evidence type="ECO:0000256" key="2">
    <source>
        <dbReference type="ARBA" id="ARBA00022737"/>
    </source>
</evidence>
<dbReference type="GO" id="GO:0034657">
    <property type="term" value="C:GID complex"/>
    <property type="evidence" value="ECO:0007669"/>
    <property type="project" value="TreeGrafter"/>
</dbReference>
<dbReference type="EMBL" id="CAJOBH010238450">
    <property type="protein sequence ID" value="CAF5100285.1"/>
    <property type="molecule type" value="Genomic_DNA"/>
</dbReference>
<feature type="non-terminal residue" evidence="5">
    <location>
        <position position="1"/>
    </location>
</feature>
<proteinExistence type="predicted"/>
<dbReference type="GO" id="GO:0043161">
    <property type="term" value="P:proteasome-mediated ubiquitin-dependent protein catabolic process"/>
    <property type="evidence" value="ECO:0007669"/>
    <property type="project" value="TreeGrafter"/>
</dbReference>
<dbReference type="Proteomes" id="UP000681720">
    <property type="component" value="Unassembled WGS sequence"/>
</dbReference>
<dbReference type="SUPFAM" id="SSF50978">
    <property type="entry name" value="WD40 repeat-like"/>
    <property type="match status" value="1"/>
</dbReference>
<evidence type="ECO:0000313" key="4">
    <source>
        <dbReference type="EMBL" id="CAF5100285.1"/>
    </source>
</evidence>
<evidence type="ECO:0000256" key="1">
    <source>
        <dbReference type="ARBA" id="ARBA00022574"/>
    </source>
</evidence>
<dbReference type="Pfam" id="PF00400">
    <property type="entry name" value="WD40"/>
    <property type="match status" value="1"/>
</dbReference>
<evidence type="ECO:0000256" key="3">
    <source>
        <dbReference type="PROSITE-ProRule" id="PRU00221"/>
    </source>
</evidence>
<sequence length="82" mass="9127">MLPPKRLESLLSQAIQLQQEKCTYHVKPGKLSIEDVSLLQDHACSKQALPCVTVQTLTNHTDEVWFCKFSPDGTKLATGSKD</sequence>
<organism evidence="5 6">
    <name type="scientific">Rotaria magnacalcarata</name>
    <dbReference type="NCBI Taxonomy" id="392030"/>
    <lineage>
        <taxon>Eukaryota</taxon>
        <taxon>Metazoa</taxon>
        <taxon>Spiralia</taxon>
        <taxon>Gnathifera</taxon>
        <taxon>Rotifera</taxon>
        <taxon>Eurotatoria</taxon>
        <taxon>Bdelloidea</taxon>
        <taxon>Philodinida</taxon>
        <taxon>Philodinidae</taxon>
        <taxon>Rotaria</taxon>
    </lineage>
</organism>
<dbReference type="EMBL" id="CAJOBJ010337868">
    <property type="protein sequence ID" value="CAF5191416.1"/>
    <property type="molecule type" value="Genomic_DNA"/>
</dbReference>